<evidence type="ECO:0000313" key="11">
    <source>
        <dbReference type="Proteomes" id="UP001493487"/>
    </source>
</evidence>
<evidence type="ECO:0000256" key="7">
    <source>
        <dbReference type="SAM" id="MobiDB-lite"/>
    </source>
</evidence>
<comment type="caution">
    <text evidence="10">The sequence shown here is derived from an EMBL/GenBank/DDBJ whole genome shotgun (WGS) entry which is preliminary data.</text>
</comment>
<dbReference type="Proteomes" id="UP001493487">
    <property type="component" value="Unassembled WGS sequence"/>
</dbReference>
<evidence type="ECO:0000259" key="9">
    <source>
        <dbReference type="Pfam" id="PF02706"/>
    </source>
</evidence>
<feature type="transmembrane region" description="Helical" evidence="8">
    <location>
        <begin position="12"/>
        <end position="33"/>
    </location>
</feature>
<evidence type="ECO:0000256" key="3">
    <source>
        <dbReference type="ARBA" id="ARBA00022475"/>
    </source>
</evidence>
<gene>
    <name evidence="10" type="ORF">QJS35_18000</name>
</gene>
<reference evidence="10 11" key="1">
    <citation type="journal article" date="2023" name="Genome Announc.">
        <title>Pan-Genome Analyses of the Genus Cohnella and Proposal of the Novel Species Cohnella silvisoli sp. nov., Isolated from Forest Soil.</title>
        <authorList>
            <person name="Wang C."/>
            <person name="Mao L."/>
            <person name="Bao G."/>
            <person name="Zhu H."/>
        </authorList>
    </citation>
    <scope>NUCLEOTIDE SEQUENCE [LARGE SCALE GENOMIC DNA]</scope>
    <source>
        <strain evidence="10 11">NL03-T5-1</strain>
    </source>
</reference>
<dbReference type="InterPro" id="IPR050445">
    <property type="entry name" value="Bact_polysacc_biosynth/exp"/>
</dbReference>
<organism evidence="10 11">
    <name type="scientific">Cohnella silvisoli</name>
    <dbReference type="NCBI Taxonomy" id="2873699"/>
    <lineage>
        <taxon>Bacteria</taxon>
        <taxon>Bacillati</taxon>
        <taxon>Bacillota</taxon>
        <taxon>Bacilli</taxon>
        <taxon>Bacillales</taxon>
        <taxon>Paenibacillaceae</taxon>
        <taxon>Cohnella</taxon>
    </lineage>
</organism>
<keyword evidence="4 8" id="KW-0812">Transmembrane</keyword>
<feature type="domain" description="Polysaccharide chain length determinant N-terminal" evidence="9">
    <location>
        <begin position="5"/>
        <end position="94"/>
    </location>
</feature>
<comment type="subcellular location">
    <subcellularLocation>
        <location evidence="1">Cell membrane</location>
        <topology evidence="1">Multi-pass membrane protein</topology>
    </subcellularLocation>
</comment>
<name>A0ABV1KW10_9BACL</name>
<evidence type="ECO:0000256" key="1">
    <source>
        <dbReference type="ARBA" id="ARBA00004651"/>
    </source>
</evidence>
<feature type="compositionally biased region" description="Basic and acidic residues" evidence="7">
    <location>
        <begin position="229"/>
        <end position="241"/>
    </location>
</feature>
<keyword evidence="3" id="KW-1003">Cell membrane</keyword>
<evidence type="ECO:0000313" key="10">
    <source>
        <dbReference type="EMBL" id="MEQ4484294.1"/>
    </source>
</evidence>
<feature type="transmembrane region" description="Helical" evidence="8">
    <location>
        <begin position="174"/>
        <end position="199"/>
    </location>
</feature>
<evidence type="ECO:0000256" key="2">
    <source>
        <dbReference type="ARBA" id="ARBA00006683"/>
    </source>
</evidence>
<keyword evidence="11" id="KW-1185">Reference proteome</keyword>
<accession>A0ABV1KW10</accession>
<comment type="similarity">
    <text evidence="2">Belongs to the CpsC/CapA family.</text>
</comment>
<evidence type="ECO:0000256" key="6">
    <source>
        <dbReference type="ARBA" id="ARBA00023136"/>
    </source>
</evidence>
<dbReference type="Pfam" id="PF02706">
    <property type="entry name" value="Wzz"/>
    <property type="match status" value="1"/>
</dbReference>
<keyword evidence="5 8" id="KW-1133">Transmembrane helix</keyword>
<dbReference type="PANTHER" id="PTHR32309">
    <property type="entry name" value="TYROSINE-PROTEIN KINASE"/>
    <property type="match status" value="1"/>
</dbReference>
<dbReference type="PANTHER" id="PTHR32309:SF13">
    <property type="entry name" value="FERRIC ENTEROBACTIN TRANSPORT PROTEIN FEPE"/>
    <property type="match status" value="1"/>
</dbReference>
<protein>
    <submittedName>
        <fullName evidence="10">Wzz/FepE/Etk N-terminal domain-containing protein</fullName>
    </submittedName>
</protein>
<keyword evidence="6 8" id="KW-0472">Membrane</keyword>
<evidence type="ECO:0000256" key="8">
    <source>
        <dbReference type="SAM" id="Phobius"/>
    </source>
</evidence>
<dbReference type="EMBL" id="JASKHM010000010">
    <property type="protein sequence ID" value="MEQ4484294.1"/>
    <property type="molecule type" value="Genomic_DNA"/>
</dbReference>
<evidence type="ECO:0000256" key="4">
    <source>
        <dbReference type="ARBA" id="ARBA00022692"/>
    </source>
</evidence>
<dbReference type="RefSeq" id="WP_232186673.1">
    <property type="nucleotide sequence ID" value="NZ_JAIOAP010000009.1"/>
</dbReference>
<dbReference type="InterPro" id="IPR003856">
    <property type="entry name" value="LPS_length_determ_N"/>
</dbReference>
<sequence>MEPEIKQYFRILVKRLWFISGMIILFCALTGIYDQLYSHPTYEANSKVIVNSSRGMDSLNSLDINEINSNILVIDTYKEIIGTPAIMEKVAAKLPELGLSANELISQIKVGSSSKSQIMSISFRSSSPVIAVNVVNTIAEVFKEEIPQIMSVDNVTILSKAKLSDHSAPVSPSLLYKLVIACILAVIVSVGIVFLWEYFDDTIKSERDISQFLGKPTLCTIARMKKSDLKTSSDQSRKNRVGDAVQVTINR</sequence>
<proteinExistence type="inferred from homology"/>
<evidence type="ECO:0000256" key="5">
    <source>
        <dbReference type="ARBA" id="ARBA00022989"/>
    </source>
</evidence>
<feature type="region of interest" description="Disordered" evidence="7">
    <location>
        <begin position="229"/>
        <end position="251"/>
    </location>
</feature>